<dbReference type="OrthoDB" id="3993201at2759"/>
<evidence type="ECO:0000313" key="2">
    <source>
        <dbReference type="EMBL" id="EMC97726.1"/>
    </source>
</evidence>
<dbReference type="HOGENOM" id="CLU_074375_0_0_1"/>
<feature type="domain" description="SAP" evidence="1">
    <location>
        <begin position="52"/>
        <end position="79"/>
    </location>
</feature>
<evidence type="ECO:0000313" key="3">
    <source>
        <dbReference type="Proteomes" id="UP000011761"/>
    </source>
</evidence>
<reference evidence="2 3" key="1">
    <citation type="journal article" date="2012" name="PLoS Pathog.">
        <title>Diverse lifestyles and strategies of plant pathogenesis encoded in the genomes of eighteen Dothideomycetes fungi.</title>
        <authorList>
            <person name="Ohm R.A."/>
            <person name="Feau N."/>
            <person name="Henrissat B."/>
            <person name="Schoch C.L."/>
            <person name="Horwitz B.A."/>
            <person name="Barry K.W."/>
            <person name="Condon B.J."/>
            <person name="Copeland A.C."/>
            <person name="Dhillon B."/>
            <person name="Glaser F."/>
            <person name="Hesse C.N."/>
            <person name="Kosti I."/>
            <person name="LaButti K."/>
            <person name="Lindquist E.A."/>
            <person name="Lucas S."/>
            <person name="Salamov A.A."/>
            <person name="Bradshaw R.E."/>
            <person name="Ciuffetti L."/>
            <person name="Hamelin R.C."/>
            <person name="Kema G.H.J."/>
            <person name="Lawrence C."/>
            <person name="Scott J.A."/>
            <person name="Spatafora J.W."/>
            <person name="Turgeon B.G."/>
            <person name="de Wit P.J.G.M."/>
            <person name="Zhong S."/>
            <person name="Goodwin S.B."/>
            <person name="Grigoriev I.V."/>
        </authorList>
    </citation>
    <scope>NUCLEOTIDE SEQUENCE [LARGE SCALE GENOMIC DNA]</scope>
    <source>
        <strain evidence="2 3">UAMH 10762</strain>
    </source>
</reference>
<gene>
    <name evidence="2" type="ORF">BAUCODRAFT_33448</name>
</gene>
<dbReference type="GeneID" id="19112126"/>
<dbReference type="Proteomes" id="UP000011761">
    <property type="component" value="Unassembled WGS sequence"/>
</dbReference>
<name>M2MM20_BAUPA</name>
<accession>M2MM20</accession>
<dbReference type="OMA" id="VYMPSMA"/>
<dbReference type="KEGG" id="bcom:BAUCODRAFT_33448"/>
<dbReference type="eggNOG" id="ENOG502SD2Y">
    <property type="taxonomic scope" value="Eukaryota"/>
</dbReference>
<protein>
    <recommendedName>
        <fullName evidence="1">SAP domain-containing protein</fullName>
    </recommendedName>
</protein>
<keyword evidence="3" id="KW-1185">Reference proteome</keyword>
<dbReference type="InterPro" id="IPR003034">
    <property type="entry name" value="SAP_dom"/>
</dbReference>
<evidence type="ECO:0000259" key="1">
    <source>
        <dbReference type="Pfam" id="PF02037"/>
    </source>
</evidence>
<sequence length="244" mass="26739">MAAPRATQFVALRNLARGSRQTRSLHMTGPATYASPVLTKERPVLNLPTDIAGLRAECKRRKIEVAGSKSDLISRLNAHELANSRAFSTAIEQSRRPTAEAEGAPKAVRHFNVSRTLKTNNDTSTIDFAYFPDADPDNTDQLGQIRVPIIPTNMTPPRTGAHAPEVETVVMKPMISAMSADAVYLPMADMSDGHALNVDFHAMADRVAANIRRLQVPVEEQASIMKQLWSDLVDDMMGKKLAHS</sequence>
<dbReference type="EMBL" id="KB445554">
    <property type="protein sequence ID" value="EMC97726.1"/>
    <property type="molecule type" value="Genomic_DNA"/>
</dbReference>
<proteinExistence type="predicted"/>
<dbReference type="RefSeq" id="XP_007675313.1">
    <property type="nucleotide sequence ID" value="XM_007677123.1"/>
</dbReference>
<dbReference type="Pfam" id="PF02037">
    <property type="entry name" value="SAP"/>
    <property type="match status" value="1"/>
</dbReference>
<dbReference type="Gene3D" id="1.10.720.30">
    <property type="entry name" value="SAP domain"/>
    <property type="match status" value="1"/>
</dbReference>
<organism evidence="2 3">
    <name type="scientific">Baudoinia panamericana (strain UAMH 10762)</name>
    <name type="common">Angels' share fungus</name>
    <name type="synonym">Baudoinia compniacensis (strain UAMH 10762)</name>
    <dbReference type="NCBI Taxonomy" id="717646"/>
    <lineage>
        <taxon>Eukaryota</taxon>
        <taxon>Fungi</taxon>
        <taxon>Dikarya</taxon>
        <taxon>Ascomycota</taxon>
        <taxon>Pezizomycotina</taxon>
        <taxon>Dothideomycetes</taxon>
        <taxon>Dothideomycetidae</taxon>
        <taxon>Mycosphaerellales</taxon>
        <taxon>Teratosphaeriaceae</taxon>
        <taxon>Baudoinia</taxon>
    </lineage>
</organism>
<dbReference type="AlphaFoldDB" id="M2MM20"/>
<dbReference type="InterPro" id="IPR036361">
    <property type="entry name" value="SAP_dom_sf"/>
</dbReference>